<dbReference type="InterPro" id="IPR004380">
    <property type="entry name" value="Asp_race"/>
</dbReference>
<proteinExistence type="inferred from homology"/>
<comment type="similarity">
    <text evidence="1">Belongs to the aspartate/glutamate racemases family.</text>
</comment>
<reference evidence="3 4" key="1">
    <citation type="submission" date="2020-04" db="EMBL/GenBank/DDBJ databases">
        <title>Genome sequence for Sphingorhabdus sp. strain M1.</title>
        <authorList>
            <person name="Park S.-J."/>
        </authorList>
    </citation>
    <scope>NUCLEOTIDE SEQUENCE [LARGE SCALE GENOMIC DNA]</scope>
    <source>
        <strain evidence="3 4">JK6</strain>
    </source>
</reference>
<dbReference type="Proteomes" id="UP000501600">
    <property type="component" value="Chromosome"/>
</dbReference>
<dbReference type="InterPro" id="IPR015942">
    <property type="entry name" value="Asp/Glu/hydantoin_racemase"/>
</dbReference>
<accession>A0A6H2DPM9</accession>
<dbReference type="EMBL" id="CP051217">
    <property type="protein sequence ID" value="QJB70619.1"/>
    <property type="molecule type" value="Genomic_DNA"/>
</dbReference>
<dbReference type="KEGG" id="phao:HF685_02125"/>
<organism evidence="3 4">
    <name type="scientific">Parasphingorhabdus halotolerans</name>
    <dbReference type="NCBI Taxonomy" id="2725558"/>
    <lineage>
        <taxon>Bacteria</taxon>
        <taxon>Pseudomonadati</taxon>
        <taxon>Pseudomonadota</taxon>
        <taxon>Alphaproteobacteria</taxon>
        <taxon>Sphingomonadales</taxon>
        <taxon>Sphingomonadaceae</taxon>
        <taxon>Parasphingorhabdus</taxon>
    </lineage>
</organism>
<name>A0A6H2DPM9_9SPHN</name>
<dbReference type="EC" id="5.1.1.-" evidence="3"/>
<dbReference type="AlphaFoldDB" id="A0A6H2DPM9"/>
<keyword evidence="4" id="KW-1185">Reference proteome</keyword>
<evidence type="ECO:0000313" key="4">
    <source>
        <dbReference type="Proteomes" id="UP000501600"/>
    </source>
</evidence>
<evidence type="ECO:0000313" key="3">
    <source>
        <dbReference type="EMBL" id="QJB70619.1"/>
    </source>
</evidence>
<dbReference type="Gene3D" id="3.40.50.1860">
    <property type="match status" value="2"/>
</dbReference>
<protein>
    <submittedName>
        <fullName evidence="3">Amino acid racemase</fullName>
        <ecNumber evidence="3">5.1.1.-</ecNumber>
    </submittedName>
</protein>
<keyword evidence="2 3" id="KW-0413">Isomerase</keyword>
<dbReference type="SUPFAM" id="SSF53681">
    <property type="entry name" value="Aspartate/glutamate racemase"/>
    <property type="match status" value="2"/>
</dbReference>
<dbReference type="GO" id="GO:0047661">
    <property type="term" value="F:amino-acid racemase activity"/>
    <property type="evidence" value="ECO:0007669"/>
    <property type="project" value="InterPro"/>
</dbReference>
<dbReference type="PANTHER" id="PTHR21198:SF7">
    <property type="entry name" value="ASPARTATE-GLUTAMATE RACEMASE FAMILY"/>
    <property type="match status" value="1"/>
</dbReference>
<evidence type="ECO:0000256" key="2">
    <source>
        <dbReference type="ARBA" id="ARBA00023235"/>
    </source>
</evidence>
<dbReference type="NCBIfam" id="TIGR00035">
    <property type="entry name" value="asp_race"/>
    <property type="match status" value="1"/>
</dbReference>
<gene>
    <name evidence="3" type="ORF">HF685_02125</name>
</gene>
<dbReference type="Pfam" id="PF01177">
    <property type="entry name" value="Asp_Glu_race"/>
    <property type="match status" value="1"/>
</dbReference>
<evidence type="ECO:0000256" key="1">
    <source>
        <dbReference type="ARBA" id="ARBA00007847"/>
    </source>
</evidence>
<dbReference type="PANTHER" id="PTHR21198">
    <property type="entry name" value="GLUTAMATE RACEMASE"/>
    <property type="match status" value="1"/>
</dbReference>
<sequence length="232" mass="25706">MMKHIGLVGCSAEGAALCYRTIVEEGRIRLGGFVHPEVTLHTFNLQDYMQYLAGGRVDWEEGGKKLIESVEKLKSIGADFALCPDNTIHHGVDLVRDRIPLPYLHICDVVADVAKQHNYAKVLVLGTRFTMRGTIYQRAMSAVGIECVTPTDEEVAELDRIVWEELLSGKFVPQSIAYYQQVIDRYKHEGCQAAVLGCTEIPLIINDDNSSLPTLDSTRLLALAALDMALSD</sequence>
<dbReference type="InterPro" id="IPR001920">
    <property type="entry name" value="Asp/Glu_race"/>
</dbReference>